<comment type="caution">
    <text evidence="3">The sequence shown here is derived from an EMBL/GenBank/DDBJ whole genome shotgun (WGS) entry which is preliminary data.</text>
</comment>
<organism evidence="3 4">
    <name type="scientific">Candidatus Kaiserbacteria bacterium CG10_big_fil_rev_8_21_14_0_10_56_12</name>
    <dbReference type="NCBI Taxonomy" id="1974611"/>
    <lineage>
        <taxon>Bacteria</taxon>
        <taxon>Candidatus Kaiseribacteriota</taxon>
    </lineage>
</organism>
<proteinExistence type="predicted"/>
<feature type="transmembrane region" description="Helical" evidence="2">
    <location>
        <begin position="155"/>
        <end position="178"/>
    </location>
</feature>
<accession>A0A2H0U9I5</accession>
<name>A0A2H0U9I5_9BACT</name>
<keyword evidence="2" id="KW-1133">Transmembrane helix</keyword>
<feature type="compositionally biased region" description="Pro residues" evidence="1">
    <location>
        <begin position="44"/>
        <end position="61"/>
    </location>
</feature>
<sequence length="406" mass="43595">MDTDGNAPQADERPSEKKYIRTFAGDMATAKRAGTSEPAAAALPPAPPSKEAPPQKPPPVPLWDTNAREAAREKVRNQIAFDEAHAIHRETERPAPPIERAEEMLLNTASPLHTYADDFSQKVKEEQASPATVLAAEQDAAARGGATVEAVSPAWNWFAIGGGVVLLVLGGVGIYYGYTTYQAQHKPVVLAPVISARIFAESEELVGGEGPTMLTAMQQSLERPLTPGTIRHLASPSATTTRKSIFVALDLPAPNILVRNVQGAGSMAGVIATEGTQSLFFILSVSSYSDTFAGMLQWEPRMQKDMETLFPPYPQAPAGYVSASATSTEKVANTASSTPAHNTAPTVYVPTFRDEVAADHDVRVLKDAEGRSLIIYGYWNNDTLIIARTGAAFTEIVDRLARVRTQ</sequence>
<evidence type="ECO:0000256" key="1">
    <source>
        <dbReference type="SAM" id="MobiDB-lite"/>
    </source>
</evidence>
<keyword evidence="2" id="KW-0472">Membrane</keyword>
<dbReference type="EMBL" id="PFBL01000021">
    <property type="protein sequence ID" value="PIR83020.1"/>
    <property type="molecule type" value="Genomic_DNA"/>
</dbReference>
<feature type="compositionally biased region" description="Basic and acidic residues" evidence="1">
    <location>
        <begin position="10"/>
        <end position="19"/>
    </location>
</feature>
<reference evidence="4" key="1">
    <citation type="submission" date="2017-09" db="EMBL/GenBank/DDBJ databases">
        <title>Depth-based differentiation of microbial function through sediment-hosted aquifers and enrichment of novel symbionts in the deep terrestrial subsurface.</title>
        <authorList>
            <person name="Probst A.J."/>
            <person name="Ladd B."/>
            <person name="Jarett J.K."/>
            <person name="Geller-Mcgrath D.E."/>
            <person name="Sieber C.M.K."/>
            <person name="Emerson J.B."/>
            <person name="Anantharaman K."/>
            <person name="Thomas B.C."/>
            <person name="Malmstrom R."/>
            <person name="Stieglmeier M."/>
            <person name="Klingl A."/>
            <person name="Woyke T."/>
            <person name="Ryan C.M."/>
            <person name="Banfield J.F."/>
        </authorList>
    </citation>
    <scope>NUCLEOTIDE SEQUENCE [LARGE SCALE GENOMIC DNA]</scope>
</reference>
<feature type="region of interest" description="Disordered" evidence="1">
    <location>
        <begin position="1"/>
        <end position="63"/>
    </location>
</feature>
<dbReference type="Proteomes" id="UP000230179">
    <property type="component" value="Unassembled WGS sequence"/>
</dbReference>
<evidence type="ECO:0000313" key="3">
    <source>
        <dbReference type="EMBL" id="PIR83020.1"/>
    </source>
</evidence>
<protein>
    <submittedName>
        <fullName evidence="3">Uncharacterized protein</fullName>
    </submittedName>
</protein>
<evidence type="ECO:0000313" key="4">
    <source>
        <dbReference type="Proteomes" id="UP000230179"/>
    </source>
</evidence>
<keyword evidence="2" id="KW-0812">Transmembrane</keyword>
<dbReference type="AlphaFoldDB" id="A0A2H0U9I5"/>
<gene>
    <name evidence="3" type="ORF">COU19_02535</name>
</gene>
<evidence type="ECO:0000256" key="2">
    <source>
        <dbReference type="SAM" id="Phobius"/>
    </source>
</evidence>